<dbReference type="PANTHER" id="PTHR21366">
    <property type="entry name" value="GLYOXALASE FAMILY PROTEIN"/>
    <property type="match status" value="1"/>
</dbReference>
<accession>A0A918XTZ6</accession>
<keyword evidence="4" id="KW-1185">Reference proteome</keyword>
<dbReference type="AlphaFoldDB" id="A0A918XTZ6"/>
<dbReference type="InterPro" id="IPR037523">
    <property type="entry name" value="VOC_core"/>
</dbReference>
<sequence length="136" mass="14590">MPDLPYRLGGLDHVVVRARDIDAMLRFYRDLLGCPVAKHNEPLGLWHLDAGGSMIDLVDMNGKAGSRGGPPPGPGRNVDHVALKVEPFDPEAIRAWFAAHGVETEAPATRFGAEGDGPSIYLRDPEGNGVELKGRG</sequence>
<gene>
    <name evidence="3" type="ORF">GCM10017083_34190</name>
</gene>
<dbReference type="InterPro" id="IPR029068">
    <property type="entry name" value="Glyas_Bleomycin-R_OHBP_Dase"/>
</dbReference>
<dbReference type="PROSITE" id="PS51819">
    <property type="entry name" value="VOC"/>
    <property type="match status" value="1"/>
</dbReference>
<dbReference type="RefSeq" id="WP_189991833.1">
    <property type="nucleotide sequence ID" value="NZ_BMZS01000008.1"/>
</dbReference>
<dbReference type="Proteomes" id="UP000630353">
    <property type="component" value="Unassembled WGS sequence"/>
</dbReference>
<evidence type="ECO:0000259" key="2">
    <source>
        <dbReference type="PROSITE" id="PS51819"/>
    </source>
</evidence>
<reference evidence="3" key="1">
    <citation type="journal article" date="2014" name="Int. J. Syst. Evol. Microbiol.">
        <title>Complete genome sequence of Corynebacterium casei LMG S-19264T (=DSM 44701T), isolated from a smear-ripened cheese.</title>
        <authorList>
            <consortium name="US DOE Joint Genome Institute (JGI-PGF)"/>
            <person name="Walter F."/>
            <person name="Albersmeier A."/>
            <person name="Kalinowski J."/>
            <person name="Ruckert C."/>
        </authorList>
    </citation>
    <scope>NUCLEOTIDE SEQUENCE</scope>
    <source>
        <strain evidence="3">KCTC 42651</strain>
    </source>
</reference>
<name>A0A918XTZ6_9PROT</name>
<evidence type="ECO:0000256" key="1">
    <source>
        <dbReference type="SAM" id="MobiDB-lite"/>
    </source>
</evidence>
<dbReference type="SUPFAM" id="SSF54593">
    <property type="entry name" value="Glyoxalase/Bleomycin resistance protein/Dihydroxybiphenyl dioxygenase"/>
    <property type="match status" value="1"/>
</dbReference>
<feature type="region of interest" description="Disordered" evidence="1">
    <location>
        <begin position="109"/>
        <end position="136"/>
    </location>
</feature>
<dbReference type="Gene3D" id="3.10.180.10">
    <property type="entry name" value="2,3-Dihydroxybiphenyl 1,2-Dioxygenase, domain 1"/>
    <property type="match status" value="1"/>
</dbReference>
<feature type="domain" description="VOC" evidence="2">
    <location>
        <begin position="10"/>
        <end position="135"/>
    </location>
</feature>
<comment type="caution">
    <text evidence="3">The sequence shown here is derived from an EMBL/GenBank/DDBJ whole genome shotgun (WGS) entry which is preliminary data.</text>
</comment>
<dbReference type="EMBL" id="BMZS01000008">
    <property type="protein sequence ID" value="GHD55369.1"/>
    <property type="molecule type" value="Genomic_DNA"/>
</dbReference>
<dbReference type="InterPro" id="IPR050383">
    <property type="entry name" value="GlyoxalaseI/FosfomycinResist"/>
</dbReference>
<keyword evidence="3" id="KW-0456">Lyase</keyword>
<reference evidence="3" key="2">
    <citation type="submission" date="2020-09" db="EMBL/GenBank/DDBJ databases">
        <authorList>
            <person name="Sun Q."/>
            <person name="Kim S."/>
        </authorList>
    </citation>
    <scope>NUCLEOTIDE SEQUENCE</scope>
    <source>
        <strain evidence="3">KCTC 42651</strain>
    </source>
</reference>
<proteinExistence type="predicted"/>
<dbReference type="PANTHER" id="PTHR21366:SF14">
    <property type="entry name" value="GLYOXALASE DOMAIN-CONTAINING PROTEIN 5"/>
    <property type="match status" value="1"/>
</dbReference>
<evidence type="ECO:0000313" key="3">
    <source>
        <dbReference type="EMBL" id="GHD55369.1"/>
    </source>
</evidence>
<organism evidence="3 4">
    <name type="scientific">Thalassobaculum fulvum</name>
    <dbReference type="NCBI Taxonomy" id="1633335"/>
    <lineage>
        <taxon>Bacteria</taxon>
        <taxon>Pseudomonadati</taxon>
        <taxon>Pseudomonadota</taxon>
        <taxon>Alphaproteobacteria</taxon>
        <taxon>Rhodospirillales</taxon>
        <taxon>Thalassobaculaceae</taxon>
        <taxon>Thalassobaculum</taxon>
    </lineage>
</organism>
<protein>
    <submittedName>
        <fullName evidence="3">Lactoylglutathione lyase</fullName>
    </submittedName>
</protein>
<evidence type="ECO:0000313" key="4">
    <source>
        <dbReference type="Proteomes" id="UP000630353"/>
    </source>
</evidence>
<dbReference type="GO" id="GO:0016829">
    <property type="term" value="F:lyase activity"/>
    <property type="evidence" value="ECO:0007669"/>
    <property type="project" value="UniProtKB-KW"/>
</dbReference>
<dbReference type="InterPro" id="IPR004360">
    <property type="entry name" value="Glyas_Fos-R_dOase_dom"/>
</dbReference>
<dbReference type="Pfam" id="PF00903">
    <property type="entry name" value="Glyoxalase"/>
    <property type="match status" value="1"/>
</dbReference>